<accession>A0A545AEU9</accession>
<keyword evidence="4" id="KW-0238">DNA-binding</keyword>
<comment type="similarity">
    <text evidence="1">Belongs to the sigma-70 factor family. ECF subfamily.</text>
</comment>
<reference evidence="7 8" key="1">
    <citation type="submission" date="2019-07" db="EMBL/GenBank/DDBJ databases">
        <title>Cryptosporangium phraense sp. nov., isolated from plant litter.</title>
        <authorList>
            <person name="Suriyachadkun C."/>
        </authorList>
    </citation>
    <scope>NUCLEOTIDE SEQUENCE [LARGE SCALE GENOMIC DNA]</scope>
    <source>
        <strain evidence="7 8">A-T 5661</strain>
    </source>
</reference>
<dbReference type="InterPro" id="IPR013324">
    <property type="entry name" value="RNA_pol_sigma_r3/r4-like"/>
</dbReference>
<dbReference type="AlphaFoldDB" id="A0A545AEU9"/>
<sequence>MTASVEELVRAAADGDERAWGALVDRFAPLLWSVCRRYELSAADTDDVAQVVWLRLLEHLPTLRSPAALPGWLLTTARRECIRLARVAQGRATAERPLLVEVVPDGHGPAADEALLRAERNDALRAAFAQLGERCRKLLGLLLRDPPTPYAQISEDLGIAIGSIGPHRVRCLAALRRTPEVAALLAADQRSSGGSRDADRVER</sequence>
<evidence type="ECO:0000256" key="3">
    <source>
        <dbReference type="ARBA" id="ARBA00023082"/>
    </source>
</evidence>
<comment type="caution">
    <text evidence="7">The sequence shown here is derived from an EMBL/GenBank/DDBJ whole genome shotgun (WGS) entry which is preliminary data.</text>
</comment>
<dbReference type="NCBIfam" id="TIGR02937">
    <property type="entry name" value="sigma70-ECF"/>
    <property type="match status" value="1"/>
</dbReference>
<evidence type="ECO:0000259" key="6">
    <source>
        <dbReference type="Pfam" id="PF04542"/>
    </source>
</evidence>
<dbReference type="GO" id="GO:0003677">
    <property type="term" value="F:DNA binding"/>
    <property type="evidence" value="ECO:0007669"/>
    <property type="project" value="UniProtKB-KW"/>
</dbReference>
<dbReference type="PANTHER" id="PTHR43133">
    <property type="entry name" value="RNA POLYMERASE ECF-TYPE SIGMA FACTO"/>
    <property type="match status" value="1"/>
</dbReference>
<evidence type="ECO:0000256" key="2">
    <source>
        <dbReference type="ARBA" id="ARBA00023015"/>
    </source>
</evidence>
<dbReference type="Gene3D" id="1.10.10.10">
    <property type="entry name" value="Winged helix-like DNA-binding domain superfamily/Winged helix DNA-binding domain"/>
    <property type="match status" value="1"/>
</dbReference>
<dbReference type="OrthoDB" id="265863at2"/>
<dbReference type="PANTHER" id="PTHR43133:SF8">
    <property type="entry name" value="RNA POLYMERASE SIGMA FACTOR HI_1459-RELATED"/>
    <property type="match status" value="1"/>
</dbReference>
<evidence type="ECO:0000256" key="5">
    <source>
        <dbReference type="ARBA" id="ARBA00023163"/>
    </source>
</evidence>
<dbReference type="GO" id="GO:0016987">
    <property type="term" value="F:sigma factor activity"/>
    <property type="evidence" value="ECO:0007669"/>
    <property type="project" value="UniProtKB-KW"/>
</dbReference>
<gene>
    <name evidence="7" type="ORF">FL583_38095</name>
</gene>
<dbReference type="SUPFAM" id="SSF88659">
    <property type="entry name" value="Sigma3 and sigma4 domains of RNA polymerase sigma factors"/>
    <property type="match status" value="1"/>
</dbReference>
<proteinExistence type="inferred from homology"/>
<protein>
    <submittedName>
        <fullName evidence="7">Sigma-70 family RNA polymerase sigma factor</fullName>
    </submittedName>
</protein>
<dbReference type="InParanoid" id="A0A545AEU9"/>
<dbReference type="InterPro" id="IPR036388">
    <property type="entry name" value="WH-like_DNA-bd_sf"/>
</dbReference>
<keyword evidence="8" id="KW-1185">Reference proteome</keyword>
<organism evidence="7 8">
    <name type="scientific">Cryptosporangium phraense</name>
    <dbReference type="NCBI Taxonomy" id="2593070"/>
    <lineage>
        <taxon>Bacteria</taxon>
        <taxon>Bacillati</taxon>
        <taxon>Actinomycetota</taxon>
        <taxon>Actinomycetes</taxon>
        <taxon>Cryptosporangiales</taxon>
        <taxon>Cryptosporangiaceae</taxon>
        <taxon>Cryptosporangium</taxon>
    </lineage>
</organism>
<dbReference type="InterPro" id="IPR014284">
    <property type="entry name" value="RNA_pol_sigma-70_dom"/>
</dbReference>
<dbReference type="Proteomes" id="UP000317982">
    <property type="component" value="Unassembled WGS sequence"/>
</dbReference>
<evidence type="ECO:0000256" key="4">
    <source>
        <dbReference type="ARBA" id="ARBA00023125"/>
    </source>
</evidence>
<evidence type="ECO:0000313" key="8">
    <source>
        <dbReference type="Proteomes" id="UP000317982"/>
    </source>
</evidence>
<evidence type="ECO:0000313" key="7">
    <source>
        <dbReference type="EMBL" id="TQS39839.1"/>
    </source>
</evidence>
<keyword evidence="3" id="KW-0731">Sigma factor</keyword>
<dbReference type="RefSeq" id="WP_142709786.1">
    <property type="nucleotide sequence ID" value="NZ_VIRS01000055.1"/>
</dbReference>
<dbReference type="Pfam" id="PF04542">
    <property type="entry name" value="Sigma70_r2"/>
    <property type="match status" value="1"/>
</dbReference>
<dbReference type="InterPro" id="IPR013325">
    <property type="entry name" value="RNA_pol_sigma_r2"/>
</dbReference>
<dbReference type="Gene3D" id="1.10.1740.10">
    <property type="match status" value="1"/>
</dbReference>
<name>A0A545AEU9_9ACTN</name>
<dbReference type="SUPFAM" id="SSF88946">
    <property type="entry name" value="Sigma2 domain of RNA polymerase sigma factors"/>
    <property type="match status" value="1"/>
</dbReference>
<evidence type="ECO:0000256" key="1">
    <source>
        <dbReference type="ARBA" id="ARBA00010641"/>
    </source>
</evidence>
<dbReference type="GO" id="GO:0006352">
    <property type="term" value="P:DNA-templated transcription initiation"/>
    <property type="evidence" value="ECO:0007669"/>
    <property type="project" value="InterPro"/>
</dbReference>
<keyword evidence="5" id="KW-0804">Transcription</keyword>
<keyword evidence="2" id="KW-0805">Transcription regulation</keyword>
<dbReference type="EMBL" id="VIRS01000055">
    <property type="protein sequence ID" value="TQS39839.1"/>
    <property type="molecule type" value="Genomic_DNA"/>
</dbReference>
<dbReference type="InterPro" id="IPR039425">
    <property type="entry name" value="RNA_pol_sigma-70-like"/>
</dbReference>
<feature type="domain" description="RNA polymerase sigma-70 region 2" evidence="6">
    <location>
        <begin position="23"/>
        <end position="88"/>
    </location>
</feature>
<dbReference type="InterPro" id="IPR007627">
    <property type="entry name" value="RNA_pol_sigma70_r2"/>
</dbReference>